<keyword evidence="2 9" id="KW-0645">Protease</keyword>
<feature type="binding site" evidence="9">
    <location>
        <position position="97"/>
    </location>
    <ligand>
        <name>Zn(2+)</name>
        <dbReference type="ChEBI" id="CHEBI:29105"/>
        <note>catalytic</note>
    </ligand>
</feature>
<evidence type="ECO:0000256" key="1">
    <source>
        <dbReference type="ARBA" id="ARBA00001362"/>
    </source>
</evidence>
<evidence type="ECO:0000256" key="6">
    <source>
        <dbReference type="ARBA" id="ARBA00022997"/>
    </source>
</evidence>
<keyword evidence="6 9" id="KW-0224">Dipeptidase</keyword>
<evidence type="ECO:0000256" key="4">
    <source>
        <dbReference type="ARBA" id="ARBA00022801"/>
    </source>
</evidence>
<gene>
    <name evidence="9" type="primary">ddpX</name>
    <name evidence="11" type="ORF">BI198_03035</name>
</gene>
<sequence length="186" mass="20840">MAYFTNNNFVGTVVDGYQANTCFLHIDAAQALAKAQQAAMQQGYSLWVYDCYRPQRAVDHFMRWAADTADTATKAEFYPNLAKDTLVGEYIAEKSGHSRGSTVDLSLAKQDSSGQWQVVDTGSPFDLFDPISNVGSSGITAEQQANRQRLLDIMSATGFNVYSMEWWHFTHQPPAYTDTYFDFVVQ</sequence>
<evidence type="ECO:0000313" key="11">
    <source>
        <dbReference type="EMBL" id="OEY70914.1"/>
    </source>
</evidence>
<keyword evidence="5 9" id="KW-0862">Zinc</keyword>
<keyword evidence="4 9" id="KW-0378">Hydrolase</keyword>
<dbReference type="Gene3D" id="3.30.1380.10">
    <property type="match status" value="1"/>
</dbReference>
<feature type="binding site" evidence="9">
    <location>
        <position position="168"/>
    </location>
    <ligand>
        <name>Zn(2+)</name>
        <dbReference type="ChEBI" id="CHEBI:29105"/>
        <note>catalytic</note>
    </ligand>
</feature>
<evidence type="ECO:0000256" key="5">
    <source>
        <dbReference type="ARBA" id="ARBA00022833"/>
    </source>
</evidence>
<comment type="caution">
    <text evidence="11">The sequence shown here is derived from an EMBL/GenBank/DDBJ whole genome shotgun (WGS) entry which is preliminary data.</text>
</comment>
<dbReference type="CDD" id="cd14817">
    <property type="entry name" value="D-Ala-D-Ala_dipeptidase_VanX"/>
    <property type="match status" value="1"/>
</dbReference>
<protein>
    <recommendedName>
        <fullName evidence="9 10">D-alanyl-D-alanine dipeptidase</fullName>
        <shortName evidence="9 10">D-Ala-D-Ala dipeptidase</shortName>
        <ecNumber evidence="9 10">3.4.13.22</ecNumber>
    </recommendedName>
</protein>
<dbReference type="InterPro" id="IPR009045">
    <property type="entry name" value="Zn_M74/Hedgehog-like"/>
</dbReference>
<dbReference type="GO" id="GO:0160237">
    <property type="term" value="F:D-Ala-D-Ala dipeptidase activity"/>
    <property type="evidence" value="ECO:0007669"/>
    <property type="project" value="UniProtKB-EC"/>
</dbReference>
<dbReference type="PANTHER" id="PTHR43126">
    <property type="entry name" value="D-ALANYL-D-ALANINE DIPEPTIDASE"/>
    <property type="match status" value="1"/>
</dbReference>
<feature type="active site" description="Proton donor/acceptor" evidence="9">
    <location>
        <position position="165"/>
    </location>
</feature>
<evidence type="ECO:0000256" key="2">
    <source>
        <dbReference type="ARBA" id="ARBA00022670"/>
    </source>
</evidence>
<feature type="site" description="Transition state stabilizer" evidence="9">
    <location>
        <position position="53"/>
    </location>
</feature>
<dbReference type="SUPFAM" id="SSF55166">
    <property type="entry name" value="Hedgehog/DD-peptidase"/>
    <property type="match status" value="1"/>
</dbReference>
<evidence type="ECO:0000313" key="12">
    <source>
        <dbReference type="Proteomes" id="UP000242258"/>
    </source>
</evidence>
<accession>A0A1E7Q9P9</accession>
<feature type="binding site" evidence="9">
    <location>
        <position position="104"/>
    </location>
    <ligand>
        <name>Zn(2+)</name>
        <dbReference type="ChEBI" id="CHEBI:29105"/>
        <note>catalytic</note>
    </ligand>
</feature>
<organism evidence="11 12">
    <name type="scientific">Rheinheimera salexigens</name>
    <dbReference type="NCBI Taxonomy" id="1628148"/>
    <lineage>
        <taxon>Bacteria</taxon>
        <taxon>Pseudomonadati</taxon>
        <taxon>Pseudomonadota</taxon>
        <taxon>Gammaproteobacteria</taxon>
        <taxon>Chromatiales</taxon>
        <taxon>Chromatiaceae</taxon>
        <taxon>Rheinheimera</taxon>
    </lineage>
</organism>
<dbReference type="PANTHER" id="PTHR43126:SF1">
    <property type="entry name" value="D-ALANYL-D-ALANINE DIPEPTIDASE"/>
    <property type="match status" value="1"/>
</dbReference>
<comment type="catalytic activity">
    <reaction evidence="1 9 10">
        <text>D-alanyl-D-alanine + H2O = 2 D-alanine</text>
        <dbReference type="Rhea" id="RHEA:20661"/>
        <dbReference type="ChEBI" id="CHEBI:15377"/>
        <dbReference type="ChEBI" id="CHEBI:57416"/>
        <dbReference type="ChEBI" id="CHEBI:57822"/>
        <dbReference type="EC" id="3.4.13.22"/>
    </reaction>
</comment>
<comment type="similarity">
    <text evidence="9 10">Belongs to the peptidase M15D family.</text>
</comment>
<dbReference type="STRING" id="1628148.BI198_03035"/>
<evidence type="ECO:0000256" key="7">
    <source>
        <dbReference type="ARBA" id="ARBA00023049"/>
    </source>
</evidence>
<comment type="cofactor">
    <cofactor evidence="9">
        <name>Zn(2+)</name>
        <dbReference type="ChEBI" id="CHEBI:29105"/>
    </cofactor>
    <text evidence="9">Binds 1 zinc ion per subunit.</text>
</comment>
<evidence type="ECO:0000256" key="9">
    <source>
        <dbReference type="HAMAP-Rule" id="MF_01924"/>
    </source>
</evidence>
<name>A0A1E7Q9P9_9GAMM</name>
<dbReference type="EC" id="3.4.13.22" evidence="9 10"/>
<keyword evidence="7 9" id="KW-0482">Metalloprotease</keyword>
<proteinExistence type="inferred from homology"/>
<dbReference type="HAMAP" id="MF_01924">
    <property type="entry name" value="A_A_dipeptidase"/>
    <property type="match status" value="1"/>
</dbReference>
<dbReference type="GO" id="GO:0008237">
    <property type="term" value="F:metallopeptidase activity"/>
    <property type="evidence" value="ECO:0007669"/>
    <property type="project" value="UniProtKB-KW"/>
</dbReference>
<dbReference type="Pfam" id="PF01427">
    <property type="entry name" value="Peptidase_M15"/>
    <property type="match status" value="1"/>
</dbReference>
<keyword evidence="12" id="KW-1185">Reference proteome</keyword>
<dbReference type="InterPro" id="IPR000755">
    <property type="entry name" value="A_A_dipeptidase"/>
</dbReference>
<dbReference type="Proteomes" id="UP000242258">
    <property type="component" value="Unassembled WGS sequence"/>
</dbReference>
<evidence type="ECO:0000256" key="10">
    <source>
        <dbReference type="PIRNR" id="PIRNR026671"/>
    </source>
</evidence>
<evidence type="ECO:0000256" key="3">
    <source>
        <dbReference type="ARBA" id="ARBA00022723"/>
    </source>
</evidence>
<comment type="function">
    <text evidence="9 10">Catalyzes hydrolysis of the D-alanyl-D-alanine dipeptide.</text>
</comment>
<dbReference type="GO" id="GO:0006508">
    <property type="term" value="P:proteolysis"/>
    <property type="evidence" value="ECO:0007669"/>
    <property type="project" value="UniProtKB-KW"/>
</dbReference>
<keyword evidence="3 9" id="KW-0479">Metal-binding</keyword>
<dbReference type="PIRSF" id="PIRSF026671">
    <property type="entry name" value="AA_dipeptidase"/>
    <property type="match status" value="1"/>
</dbReference>
<dbReference type="AlphaFoldDB" id="A0A1E7Q9P9"/>
<dbReference type="GO" id="GO:0008270">
    <property type="term" value="F:zinc ion binding"/>
    <property type="evidence" value="ECO:0007669"/>
    <property type="project" value="UniProtKB-UniRule"/>
</dbReference>
<evidence type="ECO:0000256" key="8">
    <source>
        <dbReference type="ARBA" id="ARBA00023316"/>
    </source>
</evidence>
<keyword evidence="8 10" id="KW-0961">Cell wall biogenesis/degradation</keyword>
<dbReference type="EMBL" id="MKEK01000001">
    <property type="protein sequence ID" value="OEY70914.1"/>
    <property type="molecule type" value="Genomic_DNA"/>
</dbReference>
<dbReference type="GO" id="GO:0071555">
    <property type="term" value="P:cell wall organization"/>
    <property type="evidence" value="ECO:0007669"/>
    <property type="project" value="UniProtKB-KW"/>
</dbReference>
<reference evidence="12" key="1">
    <citation type="submission" date="2016-09" db="EMBL/GenBank/DDBJ databases">
        <authorList>
            <person name="Wan X."/>
            <person name="Hou S."/>
        </authorList>
    </citation>
    <scope>NUCLEOTIDE SEQUENCE [LARGE SCALE GENOMIC DNA]</scope>
    <source>
        <strain evidence="12">KH87</strain>
    </source>
</reference>